<gene>
    <name evidence="1" type="ORF">NOO_LOCUS10815</name>
</gene>
<evidence type="ECO:0000313" key="1">
    <source>
        <dbReference type="EMBL" id="VDM94542.1"/>
    </source>
</evidence>
<reference evidence="3" key="1">
    <citation type="submission" date="2016-06" db="UniProtKB">
        <authorList>
            <consortium name="WormBaseParasite"/>
        </authorList>
    </citation>
    <scope>IDENTIFICATION</scope>
</reference>
<dbReference type="WBParaSite" id="nOo.2.0.1.t10815-RA">
    <property type="protein sequence ID" value="nOo.2.0.1.t10815-RA"/>
    <property type="gene ID" value="nOo.2.0.1.g10815"/>
</dbReference>
<dbReference type="Proteomes" id="UP000271087">
    <property type="component" value="Unassembled WGS sequence"/>
</dbReference>
<organism evidence="3">
    <name type="scientific">Onchocerca ochengi</name>
    <name type="common">Filarial nematode worm</name>
    <dbReference type="NCBI Taxonomy" id="42157"/>
    <lineage>
        <taxon>Eukaryota</taxon>
        <taxon>Metazoa</taxon>
        <taxon>Ecdysozoa</taxon>
        <taxon>Nematoda</taxon>
        <taxon>Chromadorea</taxon>
        <taxon>Rhabditida</taxon>
        <taxon>Spirurina</taxon>
        <taxon>Spiruromorpha</taxon>
        <taxon>Filarioidea</taxon>
        <taxon>Onchocercidae</taxon>
        <taxon>Onchocerca</taxon>
    </lineage>
</organism>
<evidence type="ECO:0000313" key="2">
    <source>
        <dbReference type="Proteomes" id="UP000271087"/>
    </source>
</evidence>
<protein>
    <submittedName>
        <fullName evidence="3">Secreted protein</fullName>
    </submittedName>
</protein>
<accession>A0A182ERP7</accession>
<sequence>MLYNYMSCQSWYHIISGTLLLLITRCIQAEFFNEHKPGRSLIVLSAPSV</sequence>
<keyword evidence="2" id="KW-1185">Reference proteome</keyword>
<reference evidence="1 2" key="2">
    <citation type="submission" date="2018-08" db="EMBL/GenBank/DDBJ databases">
        <authorList>
            <person name="Laetsch R D."/>
            <person name="Stevens L."/>
            <person name="Kumar S."/>
            <person name="Blaxter L. M."/>
        </authorList>
    </citation>
    <scope>NUCLEOTIDE SEQUENCE [LARGE SCALE GENOMIC DNA]</scope>
</reference>
<dbReference type="AlphaFoldDB" id="A0A182ERP7"/>
<evidence type="ECO:0000313" key="3">
    <source>
        <dbReference type="WBParaSite" id="nOo.2.0.1.t10815-RA"/>
    </source>
</evidence>
<name>A0A182ERP7_ONCOC</name>
<proteinExistence type="predicted"/>
<dbReference type="EMBL" id="UYRW01006655">
    <property type="protein sequence ID" value="VDM94542.1"/>
    <property type="molecule type" value="Genomic_DNA"/>
</dbReference>